<organism evidence="1 2">
    <name type="scientific">Iphiclides podalirius</name>
    <name type="common">scarce swallowtail</name>
    <dbReference type="NCBI Taxonomy" id="110791"/>
    <lineage>
        <taxon>Eukaryota</taxon>
        <taxon>Metazoa</taxon>
        <taxon>Ecdysozoa</taxon>
        <taxon>Arthropoda</taxon>
        <taxon>Hexapoda</taxon>
        <taxon>Insecta</taxon>
        <taxon>Pterygota</taxon>
        <taxon>Neoptera</taxon>
        <taxon>Endopterygota</taxon>
        <taxon>Lepidoptera</taxon>
        <taxon>Glossata</taxon>
        <taxon>Ditrysia</taxon>
        <taxon>Papilionoidea</taxon>
        <taxon>Papilionidae</taxon>
        <taxon>Papilioninae</taxon>
        <taxon>Iphiclides</taxon>
    </lineage>
</organism>
<evidence type="ECO:0000313" key="1">
    <source>
        <dbReference type="EMBL" id="CAH2040134.1"/>
    </source>
</evidence>
<keyword evidence="2" id="KW-1185">Reference proteome</keyword>
<reference evidence="1" key="1">
    <citation type="submission" date="2022-03" db="EMBL/GenBank/DDBJ databases">
        <authorList>
            <person name="Martin H S."/>
        </authorList>
    </citation>
    <scope>NUCLEOTIDE SEQUENCE</scope>
</reference>
<dbReference type="Proteomes" id="UP000837857">
    <property type="component" value="Chromosome 12"/>
</dbReference>
<dbReference type="EMBL" id="OW152824">
    <property type="protein sequence ID" value="CAH2040134.1"/>
    <property type="molecule type" value="Genomic_DNA"/>
</dbReference>
<accession>A0ABN8HW84</accession>
<evidence type="ECO:0000313" key="2">
    <source>
        <dbReference type="Proteomes" id="UP000837857"/>
    </source>
</evidence>
<sequence length="116" mass="12734">MSTISVFSGSIKLFCRGSGDRCEVFLSPSSCEGTEEIFSFLCAVPTPKGDKSKHGEEVSNFARTLLPVYWSKEMLLEETGGQKDKSPANTWFSDACKMADAWKSGRGRVPSDRKPS</sequence>
<name>A0ABN8HW84_9NEOP</name>
<feature type="non-terminal residue" evidence="1">
    <location>
        <position position="116"/>
    </location>
</feature>
<proteinExistence type="predicted"/>
<protein>
    <submittedName>
        <fullName evidence="1">Uncharacterized protein</fullName>
    </submittedName>
</protein>
<gene>
    <name evidence="1" type="ORF">IPOD504_LOCUS2306</name>
</gene>